<sequence>MTALDDDMLTCVLYEVDARTLGASCYLVCRRWLCVLLAREQRMWRRRCRTQLLCTRDEIKSAARHGREHGMRRLAWRKWRALVVCKSLVNRAPSETLQCIALHVVQRTPYPYAMVQHTIDCGPVCLGCKAGHEQRARGLFDEVSPWSFEAIQHGLRRDRQHVPLTAREATAWVAMVRRCLCSLGVPPRKRESYPDFLDRLGAHVALFGRDTLDGVPLQLMINWR</sequence>
<evidence type="ECO:0000313" key="1">
    <source>
        <dbReference type="EMBL" id="KKK82248.1"/>
    </source>
</evidence>
<name>A0A0F8YLI8_9ZZZZ</name>
<reference evidence="1" key="1">
    <citation type="journal article" date="2015" name="Nature">
        <title>Complex archaea that bridge the gap between prokaryotes and eukaryotes.</title>
        <authorList>
            <person name="Spang A."/>
            <person name="Saw J.H."/>
            <person name="Jorgensen S.L."/>
            <person name="Zaremba-Niedzwiedzka K."/>
            <person name="Martijn J."/>
            <person name="Lind A.E."/>
            <person name="van Eijk R."/>
            <person name="Schleper C."/>
            <person name="Guy L."/>
            <person name="Ettema T.J."/>
        </authorList>
    </citation>
    <scope>NUCLEOTIDE SEQUENCE</scope>
</reference>
<evidence type="ECO:0008006" key="2">
    <source>
        <dbReference type="Google" id="ProtNLM"/>
    </source>
</evidence>
<dbReference type="AlphaFoldDB" id="A0A0F8YLI8"/>
<protein>
    <recommendedName>
        <fullName evidence="2">F-box domain-containing protein</fullName>
    </recommendedName>
</protein>
<accession>A0A0F8YLI8</accession>
<comment type="caution">
    <text evidence="1">The sequence shown here is derived from an EMBL/GenBank/DDBJ whole genome shotgun (WGS) entry which is preliminary data.</text>
</comment>
<proteinExistence type="predicted"/>
<gene>
    <name evidence="1" type="ORF">LCGC14_2805290</name>
</gene>
<organism evidence="1">
    <name type="scientific">marine sediment metagenome</name>
    <dbReference type="NCBI Taxonomy" id="412755"/>
    <lineage>
        <taxon>unclassified sequences</taxon>
        <taxon>metagenomes</taxon>
        <taxon>ecological metagenomes</taxon>
    </lineage>
</organism>
<dbReference type="EMBL" id="LAZR01052760">
    <property type="protein sequence ID" value="KKK82248.1"/>
    <property type="molecule type" value="Genomic_DNA"/>
</dbReference>
<dbReference type="Gene3D" id="1.20.1280.50">
    <property type="match status" value="1"/>
</dbReference>